<gene>
    <name evidence="3" type="ORF">O181_027986</name>
</gene>
<accession>A0A9Q3CTK3</accession>
<feature type="non-terminal residue" evidence="3">
    <location>
        <position position="1"/>
    </location>
</feature>
<dbReference type="Proteomes" id="UP000765509">
    <property type="component" value="Unassembled WGS sequence"/>
</dbReference>
<dbReference type="InterPro" id="IPR043502">
    <property type="entry name" value="DNA/RNA_pol_sf"/>
</dbReference>
<evidence type="ECO:0000313" key="3">
    <source>
        <dbReference type="EMBL" id="MBW0488271.1"/>
    </source>
</evidence>
<keyword evidence="4" id="KW-1185">Reference proteome</keyword>
<reference evidence="3" key="1">
    <citation type="submission" date="2021-03" db="EMBL/GenBank/DDBJ databases">
        <title>Draft genome sequence of rust myrtle Austropuccinia psidii MF-1, a brazilian biotype.</title>
        <authorList>
            <person name="Quecine M.C."/>
            <person name="Pachon D.M.R."/>
            <person name="Bonatelli M.L."/>
            <person name="Correr F.H."/>
            <person name="Franceschini L.M."/>
            <person name="Leite T.F."/>
            <person name="Margarido G.R.A."/>
            <person name="Almeida C.A."/>
            <person name="Ferrarezi J.A."/>
            <person name="Labate C.A."/>
        </authorList>
    </citation>
    <scope>NUCLEOTIDE SEQUENCE</scope>
    <source>
        <strain evidence="3">MF-1</strain>
    </source>
</reference>
<evidence type="ECO:0000259" key="2">
    <source>
        <dbReference type="Pfam" id="PF07727"/>
    </source>
</evidence>
<dbReference type="Pfam" id="PF07727">
    <property type="entry name" value="RVT_2"/>
    <property type="match status" value="1"/>
</dbReference>
<sequence length="586" mass="67349">FGQETQEKMKIQNLIIKVGLQLGQEKTDQICESQDDMIEHMPIVHDMTIPSNLKEAKKDRHWESWLAVINRELNSFDEMEVWTAVDRVPGMKVIKTHFVVDIKQKTSLDDITYKARLVARGFCQRYGIDCEHTYAPTASLSSLRLLFEIVTKFGWSISGFDISVAYLHSKLEEEIYVDAPDEFRPEWRGKAMKLNKAMYGLKQAGQCWWLHFKSIMNKLNFEAVELDQSLHKCTRDGVILYVWMHVDDGVIFSNNTEAILDLKENLITFLKVKWEDKITRIVGIDVVQMPKILKLSQSKFAGKIVEQFERKSNMTLLRTSTVLPESKLQTSTNVPIEQKWYQSVIGLLNYLALGTRPNLSFAVGYLARYAGSPQEEHWGALKHLLGYVKHTREQHLQYHSNSACETLDLWSDADWGGEFQRSTLGFILRVFNCTIAWGLPRQKLVAGLTCAAELMAMGMAMDILIFMIQLVCACLKDIKINVHCDNREAILILEGSRTRIKSLERNFYIINDLIRKYDITLKWTTTFSQLADICTKRLGPTKHLQPLIKLMDDAEIEGECRNSSRQSQPGKKNMEHSRKPQVGSCN</sequence>
<proteinExistence type="predicted"/>
<protein>
    <recommendedName>
        <fullName evidence="2">Reverse transcriptase Ty1/copia-type domain-containing protein</fullName>
    </recommendedName>
</protein>
<evidence type="ECO:0000313" key="4">
    <source>
        <dbReference type="Proteomes" id="UP000765509"/>
    </source>
</evidence>
<name>A0A9Q3CTK3_9BASI</name>
<dbReference type="OrthoDB" id="3344688at2759"/>
<feature type="region of interest" description="Disordered" evidence="1">
    <location>
        <begin position="559"/>
        <end position="586"/>
    </location>
</feature>
<organism evidence="3 4">
    <name type="scientific">Austropuccinia psidii MF-1</name>
    <dbReference type="NCBI Taxonomy" id="1389203"/>
    <lineage>
        <taxon>Eukaryota</taxon>
        <taxon>Fungi</taxon>
        <taxon>Dikarya</taxon>
        <taxon>Basidiomycota</taxon>
        <taxon>Pucciniomycotina</taxon>
        <taxon>Pucciniomycetes</taxon>
        <taxon>Pucciniales</taxon>
        <taxon>Sphaerophragmiaceae</taxon>
        <taxon>Austropuccinia</taxon>
    </lineage>
</organism>
<dbReference type="SUPFAM" id="SSF56672">
    <property type="entry name" value="DNA/RNA polymerases"/>
    <property type="match status" value="1"/>
</dbReference>
<dbReference type="CDD" id="cd09272">
    <property type="entry name" value="RNase_HI_RT_Ty1"/>
    <property type="match status" value="1"/>
</dbReference>
<feature type="compositionally biased region" description="Polar residues" evidence="1">
    <location>
        <begin position="561"/>
        <end position="570"/>
    </location>
</feature>
<dbReference type="PANTHER" id="PTHR11439">
    <property type="entry name" value="GAG-POL-RELATED RETROTRANSPOSON"/>
    <property type="match status" value="1"/>
</dbReference>
<dbReference type="PANTHER" id="PTHR11439:SF483">
    <property type="entry name" value="PEPTIDE SYNTHASE GLIP-LIKE, PUTATIVE (AFU_ORTHOLOGUE AFUA_3G12920)-RELATED"/>
    <property type="match status" value="1"/>
</dbReference>
<dbReference type="EMBL" id="AVOT02009530">
    <property type="protein sequence ID" value="MBW0488271.1"/>
    <property type="molecule type" value="Genomic_DNA"/>
</dbReference>
<comment type="caution">
    <text evidence="3">The sequence shown here is derived from an EMBL/GenBank/DDBJ whole genome shotgun (WGS) entry which is preliminary data.</text>
</comment>
<dbReference type="InterPro" id="IPR013103">
    <property type="entry name" value="RVT_2"/>
</dbReference>
<dbReference type="AlphaFoldDB" id="A0A9Q3CTK3"/>
<feature type="domain" description="Reverse transcriptase Ty1/copia-type" evidence="2">
    <location>
        <begin position="80"/>
        <end position="314"/>
    </location>
</feature>
<evidence type="ECO:0000256" key="1">
    <source>
        <dbReference type="SAM" id="MobiDB-lite"/>
    </source>
</evidence>